<feature type="region of interest" description="Disordered" evidence="7">
    <location>
        <begin position="103"/>
        <end position="124"/>
    </location>
</feature>
<evidence type="ECO:0000256" key="7">
    <source>
        <dbReference type="SAM" id="MobiDB-lite"/>
    </source>
</evidence>
<evidence type="ECO:0000256" key="1">
    <source>
        <dbReference type="ARBA" id="ARBA00004123"/>
    </source>
</evidence>
<dbReference type="SMART" id="SM00338">
    <property type="entry name" value="BRLZ"/>
    <property type="match status" value="1"/>
</dbReference>
<accession>A0A1S3HZP0</accession>
<feature type="compositionally biased region" description="Low complexity" evidence="7">
    <location>
        <begin position="1"/>
        <end position="11"/>
    </location>
</feature>
<dbReference type="GO" id="GO:0006351">
    <property type="term" value="P:DNA-templated transcription"/>
    <property type="evidence" value="ECO:0007669"/>
    <property type="project" value="InterPro"/>
</dbReference>
<dbReference type="InterPro" id="IPR046347">
    <property type="entry name" value="bZIP_sf"/>
</dbReference>
<dbReference type="InterPro" id="IPR031106">
    <property type="entry name" value="C/EBP"/>
</dbReference>
<evidence type="ECO:0000256" key="5">
    <source>
        <dbReference type="ARBA" id="ARBA00023163"/>
    </source>
</evidence>
<feature type="compositionally biased region" description="Basic and acidic residues" evidence="7">
    <location>
        <begin position="25"/>
        <end position="41"/>
    </location>
</feature>
<keyword evidence="5" id="KW-0804">Transcription</keyword>
<evidence type="ECO:0000256" key="6">
    <source>
        <dbReference type="ARBA" id="ARBA00023242"/>
    </source>
</evidence>
<dbReference type="InterPro" id="IPR004827">
    <property type="entry name" value="bZIP"/>
</dbReference>
<dbReference type="GeneID" id="106159323"/>
<keyword evidence="3" id="KW-0805">Transcription regulation</keyword>
<evidence type="ECO:0000313" key="10">
    <source>
        <dbReference type="RefSeq" id="XP_013391036.1"/>
    </source>
</evidence>
<feature type="region of interest" description="Disordered" evidence="7">
    <location>
        <begin position="1"/>
        <end position="72"/>
    </location>
</feature>
<dbReference type="KEGG" id="lak:106159323"/>
<evidence type="ECO:0000256" key="4">
    <source>
        <dbReference type="ARBA" id="ARBA00023125"/>
    </source>
</evidence>
<feature type="compositionally biased region" description="Basic and acidic residues" evidence="7">
    <location>
        <begin position="51"/>
        <end position="61"/>
    </location>
</feature>
<organism evidence="9 10">
    <name type="scientific">Lingula anatina</name>
    <name type="common">Brachiopod</name>
    <name type="synonym">Lingula unguis</name>
    <dbReference type="NCBI Taxonomy" id="7574"/>
    <lineage>
        <taxon>Eukaryota</taxon>
        <taxon>Metazoa</taxon>
        <taxon>Spiralia</taxon>
        <taxon>Lophotrochozoa</taxon>
        <taxon>Brachiopoda</taxon>
        <taxon>Linguliformea</taxon>
        <taxon>Lingulata</taxon>
        <taxon>Lingulida</taxon>
        <taxon>Linguloidea</taxon>
        <taxon>Lingulidae</taxon>
        <taxon>Lingula</taxon>
    </lineage>
</organism>
<dbReference type="PANTHER" id="PTHR23334">
    <property type="entry name" value="CCAAT/ENHANCER BINDING PROTEIN"/>
    <property type="match status" value="1"/>
</dbReference>
<dbReference type="GO" id="GO:0000981">
    <property type="term" value="F:DNA-binding transcription factor activity, RNA polymerase II-specific"/>
    <property type="evidence" value="ECO:0007669"/>
    <property type="project" value="TreeGrafter"/>
</dbReference>
<feature type="domain" description="BZIP" evidence="8">
    <location>
        <begin position="31"/>
        <end position="94"/>
    </location>
</feature>
<gene>
    <name evidence="10" type="primary">LOC106159323</name>
</gene>
<comment type="similarity">
    <text evidence="2">Belongs to the bZIP family. C/EBP subfamily.</text>
</comment>
<dbReference type="Pfam" id="PF07716">
    <property type="entry name" value="bZIP_2"/>
    <property type="match status" value="1"/>
</dbReference>
<dbReference type="STRING" id="7574.A0A1S3HZP0"/>
<evidence type="ECO:0000256" key="3">
    <source>
        <dbReference type="ARBA" id="ARBA00023015"/>
    </source>
</evidence>
<evidence type="ECO:0000259" key="8">
    <source>
        <dbReference type="PROSITE" id="PS50217"/>
    </source>
</evidence>
<proteinExistence type="inferred from homology"/>
<dbReference type="PANTHER" id="PTHR23334:SF69">
    <property type="entry name" value="CCAAT_ENHANCER-BINDING PROTEIN GAMMA"/>
    <property type="match status" value="1"/>
</dbReference>
<evidence type="ECO:0000256" key="2">
    <source>
        <dbReference type="ARBA" id="ARBA00006951"/>
    </source>
</evidence>
<dbReference type="GO" id="GO:0000978">
    <property type="term" value="F:RNA polymerase II cis-regulatory region sequence-specific DNA binding"/>
    <property type="evidence" value="ECO:0007669"/>
    <property type="project" value="TreeGrafter"/>
</dbReference>
<dbReference type="Gene3D" id="1.20.5.170">
    <property type="match status" value="1"/>
</dbReference>
<keyword evidence="6" id="KW-0539">Nucleus</keyword>
<comment type="subcellular location">
    <subcellularLocation>
        <location evidence="1">Nucleus</location>
    </subcellularLocation>
</comment>
<keyword evidence="9" id="KW-1185">Reference proteome</keyword>
<dbReference type="InParanoid" id="A0A1S3HZP0"/>
<dbReference type="AlphaFoldDB" id="A0A1S3HZP0"/>
<dbReference type="Proteomes" id="UP000085678">
    <property type="component" value="Unplaced"/>
</dbReference>
<dbReference type="CDD" id="cd14693">
    <property type="entry name" value="bZIP_CEBP"/>
    <property type="match status" value="1"/>
</dbReference>
<dbReference type="SUPFAM" id="SSF57959">
    <property type="entry name" value="Leucine zipper domain"/>
    <property type="match status" value="1"/>
</dbReference>
<protein>
    <submittedName>
        <fullName evidence="10">CCAAT/enhancer-binding protein gamma isoform X1</fullName>
    </submittedName>
</protein>
<sequence>MPVMPPKKQQNAGGGGKAKARRPRSYGERDSEEYKEKRERNNVAVKKSREKSRQKSKETQEKVSGLRAENKLLEDRVEVLQQELNVLKDLFMAHSGTASTAPATANLETVNKDHGYTASTPPSS</sequence>
<dbReference type="PROSITE" id="PS50217">
    <property type="entry name" value="BZIP"/>
    <property type="match status" value="1"/>
</dbReference>
<name>A0A1S3HZP0_LINAN</name>
<dbReference type="RefSeq" id="XP_013391036.1">
    <property type="nucleotide sequence ID" value="XM_013535582.1"/>
</dbReference>
<evidence type="ECO:0000313" key="9">
    <source>
        <dbReference type="Proteomes" id="UP000085678"/>
    </source>
</evidence>
<dbReference type="GO" id="GO:0005634">
    <property type="term" value="C:nucleus"/>
    <property type="evidence" value="ECO:0007669"/>
    <property type="project" value="UniProtKB-SubCell"/>
</dbReference>
<reference evidence="10" key="1">
    <citation type="submission" date="2025-08" db="UniProtKB">
        <authorList>
            <consortium name="RefSeq"/>
        </authorList>
    </citation>
    <scope>IDENTIFICATION</scope>
    <source>
        <tissue evidence="10">Gonads</tissue>
    </source>
</reference>
<keyword evidence="4" id="KW-0238">DNA-binding</keyword>
<dbReference type="OrthoDB" id="10032067at2759"/>